<dbReference type="AlphaFoldDB" id="A0ABD3DBV7"/>
<dbReference type="EMBL" id="JAVIJP010000017">
    <property type="protein sequence ID" value="KAL3639825.1"/>
    <property type="molecule type" value="Genomic_DNA"/>
</dbReference>
<feature type="transmembrane region" description="Helical" evidence="1">
    <location>
        <begin position="86"/>
        <end position="106"/>
    </location>
</feature>
<keyword evidence="1" id="KW-0472">Membrane</keyword>
<accession>A0ABD3DBV7</accession>
<keyword evidence="3" id="KW-1185">Reference proteome</keyword>
<keyword evidence="1" id="KW-1133">Transmembrane helix</keyword>
<keyword evidence="1" id="KW-0812">Transmembrane</keyword>
<comment type="caution">
    <text evidence="2">The sequence shown here is derived from an EMBL/GenBank/DDBJ whole genome shotgun (WGS) entry which is preliminary data.</text>
</comment>
<reference evidence="3" key="1">
    <citation type="journal article" date="2024" name="IScience">
        <title>Strigolactones Initiate the Formation of Haustorium-like Structures in Castilleja.</title>
        <authorList>
            <person name="Buerger M."/>
            <person name="Peterson D."/>
            <person name="Chory J."/>
        </authorList>
    </citation>
    <scope>NUCLEOTIDE SEQUENCE [LARGE SCALE GENOMIC DNA]</scope>
</reference>
<gene>
    <name evidence="2" type="ORF">CASFOL_014793</name>
</gene>
<organism evidence="2 3">
    <name type="scientific">Castilleja foliolosa</name>
    <dbReference type="NCBI Taxonomy" id="1961234"/>
    <lineage>
        <taxon>Eukaryota</taxon>
        <taxon>Viridiplantae</taxon>
        <taxon>Streptophyta</taxon>
        <taxon>Embryophyta</taxon>
        <taxon>Tracheophyta</taxon>
        <taxon>Spermatophyta</taxon>
        <taxon>Magnoliopsida</taxon>
        <taxon>eudicotyledons</taxon>
        <taxon>Gunneridae</taxon>
        <taxon>Pentapetalae</taxon>
        <taxon>asterids</taxon>
        <taxon>lamiids</taxon>
        <taxon>Lamiales</taxon>
        <taxon>Orobanchaceae</taxon>
        <taxon>Pedicularideae</taxon>
        <taxon>Castillejinae</taxon>
        <taxon>Castilleja</taxon>
    </lineage>
</organism>
<dbReference type="Proteomes" id="UP001632038">
    <property type="component" value="Unassembled WGS sequence"/>
</dbReference>
<evidence type="ECO:0000313" key="2">
    <source>
        <dbReference type="EMBL" id="KAL3639825.1"/>
    </source>
</evidence>
<dbReference type="PANTHER" id="PTHR36339:SF2">
    <property type="entry name" value="F23A5.5"/>
    <property type="match status" value="1"/>
</dbReference>
<evidence type="ECO:0000313" key="3">
    <source>
        <dbReference type="Proteomes" id="UP001632038"/>
    </source>
</evidence>
<sequence>MRKNLTLKRNFLNRSPFSIRVKSYPSLPFCSSAHNNKLTANGTNRSSLSSYNDQYKALNNLDFMTAAKILFSDSPMKKKFGLDFHLVQLLLVCLPSLAVYLVAQYACSQ</sequence>
<protein>
    <submittedName>
        <fullName evidence="2">Uncharacterized protein</fullName>
    </submittedName>
</protein>
<name>A0ABD3DBV7_9LAMI</name>
<proteinExistence type="predicted"/>
<dbReference type="PANTHER" id="PTHR36339">
    <property type="entry name" value="F23A5.5"/>
    <property type="match status" value="1"/>
</dbReference>
<evidence type="ECO:0000256" key="1">
    <source>
        <dbReference type="SAM" id="Phobius"/>
    </source>
</evidence>